<keyword evidence="4" id="KW-1185">Reference proteome</keyword>
<evidence type="ECO:0000313" key="4">
    <source>
        <dbReference type="Proteomes" id="UP000031030"/>
    </source>
</evidence>
<dbReference type="Proteomes" id="UP000031030">
    <property type="component" value="Unassembled WGS sequence"/>
</dbReference>
<dbReference type="InterPro" id="IPR013736">
    <property type="entry name" value="Xaa-Pro_dipept_C"/>
</dbReference>
<keyword evidence="1" id="KW-0378">Hydrolase</keyword>
<feature type="domain" description="Xaa-Pro dipeptidyl-peptidase C-terminal" evidence="2">
    <location>
        <begin position="318"/>
        <end position="547"/>
    </location>
</feature>
<dbReference type="InterPro" id="IPR000383">
    <property type="entry name" value="Xaa-Pro-like_dom"/>
</dbReference>
<evidence type="ECO:0000256" key="1">
    <source>
        <dbReference type="ARBA" id="ARBA00022801"/>
    </source>
</evidence>
<protein>
    <recommendedName>
        <fullName evidence="2">Xaa-Pro dipeptidyl-peptidase C-terminal domain-containing protein</fullName>
    </recommendedName>
</protein>
<comment type="caution">
    <text evidence="3">The sequence shown here is derived from an EMBL/GenBank/DDBJ whole genome shotgun (WGS) entry which is preliminary data.</text>
</comment>
<dbReference type="InterPro" id="IPR005674">
    <property type="entry name" value="CocE/Ser_esterase"/>
</dbReference>
<evidence type="ECO:0000313" key="3">
    <source>
        <dbReference type="EMBL" id="KHK98813.1"/>
    </source>
</evidence>
<dbReference type="NCBIfam" id="TIGR00976">
    <property type="entry name" value="CocE_NonD"/>
    <property type="match status" value="1"/>
</dbReference>
<accession>A0A0B2AAP7</accession>
<dbReference type="Gene3D" id="3.40.50.1820">
    <property type="entry name" value="alpha/beta hydrolase"/>
    <property type="match status" value="1"/>
</dbReference>
<dbReference type="Gene3D" id="2.60.120.260">
    <property type="entry name" value="Galactose-binding domain-like"/>
    <property type="match status" value="1"/>
</dbReference>
<dbReference type="Pfam" id="PF02129">
    <property type="entry name" value="Peptidase_S15"/>
    <property type="match status" value="1"/>
</dbReference>
<reference evidence="3 4" key="1">
    <citation type="submission" date="2014-11" db="EMBL/GenBank/DDBJ databases">
        <title>Genome sequence of Microbacterium mangrovi MUSC 115(T).</title>
        <authorList>
            <person name="Lee L.-H."/>
        </authorList>
    </citation>
    <scope>NUCLEOTIDE SEQUENCE [LARGE SCALE GENOMIC DNA]</scope>
    <source>
        <strain evidence="3 4">MUSC 115</strain>
    </source>
</reference>
<dbReference type="Gene3D" id="1.10.3020.10">
    <property type="entry name" value="alpha-amino acid ester hydrolase ( Helical cap domain)"/>
    <property type="match status" value="1"/>
</dbReference>
<dbReference type="RefSeq" id="WP_039397697.1">
    <property type="nucleotide sequence ID" value="NZ_JTDK01000006.1"/>
</dbReference>
<dbReference type="SMART" id="SM00939">
    <property type="entry name" value="PepX_C"/>
    <property type="match status" value="1"/>
</dbReference>
<dbReference type="Pfam" id="PF08530">
    <property type="entry name" value="PepX_C"/>
    <property type="match status" value="1"/>
</dbReference>
<dbReference type="OrthoDB" id="5240615at2"/>
<evidence type="ECO:0000259" key="2">
    <source>
        <dbReference type="SMART" id="SM00939"/>
    </source>
</evidence>
<name>A0A0B2AAP7_9MICO</name>
<dbReference type="AlphaFoldDB" id="A0A0B2AAP7"/>
<gene>
    <name evidence="3" type="ORF">LK09_07980</name>
</gene>
<proteinExistence type="predicted"/>
<dbReference type="SUPFAM" id="SSF53474">
    <property type="entry name" value="alpha/beta-Hydrolases"/>
    <property type="match status" value="1"/>
</dbReference>
<sequence>MGFTIIEKISAEEPSERSIEYAVPTRDGFQLATDVYLPEKATAHSAVLVRTPYDKRSFYTGLKFEAEYFTSRGFVFIAQDVRGKYGSTGQTIPYAFDVADAYDTAEWVVKQPWSNGKIGVMGASYYGFTTWAAVASGHPAIQAAIPMVTGVDMGNGHVGGRWRQEVQSFASLNDLLQIWTTNEGYLADIDWSSGSVEEIIAEAREQIGRCVGAEEKLARTKTEDWYSPYGNRHPYHTTQIPVLHWQNWYDPGLAPDGMRDWRHFSSLPGWSNLHYLRVGSADHGGYKLEDVGRGDEANPYLNEAALDAKIQEETAEHADFFDEHLNGRLPLKPRPRAKWHVGHVGWQESDQYPPDATITQFVLSADPSGLHTLGSQAAAPEDLSWTHDPANPVPSSVDMEALWYFVAAYPDERDYVDRADVLTFRTAPLAKNLDFAGQPVLTATVDFEGPTTHVHVRLQDVAPDGTTRRITQGRVALARAIGGSFRLPLDDNAYRVRAGHSLQLQIASSDYPHYAVHPGTGDNLYDIEATAKTVQTLRLGGVSARLEMPTIDLA</sequence>
<dbReference type="STRING" id="1348253.LK09_07980"/>
<organism evidence="3 4">
    <name type="scientific">Microbacterium mangrovi</name>
    <dbReference type="NCBI Taxonomy" id="1348253"/>
    <lineage>
        <taxon>Bacteria</taxon>
        <taxon>Bacillati</taxon>
        <taxon>Actinomycetota</taxon>
        <taxon>Actinomycetes</taxon>
        <taxon>Micrococcales</taxon>
        <taxon>Microbacteriaceae</taxon>
        <taxon>Microbacterium</taxon>
    </lineage>
</organism>
<dbReference type="InterPro" id="IPR029058">
    <property type="entry name" value="AB_hydrolase_fold"/>
</dbReference>
<dbReference type="InterPro" id="IPR008979">
    <property type="entry name" value="Galactose-bd-like_sf"/>
</dbReference>
<dbReference type="SUPFAM" id="SSF49785">
    <property type="entry name" value="Galactose-binding domain-like"/>
    <property type="match status" value="1"/>
</dbReference>
<dbReference type="EMBL" id="JTDK01000006">
    <property type="protein sequence ID" value="KHK98813.1"/>
    <property type="molecule type" value="Genomic_DNA"/>
</dbReference>
<dbReference type="GO" id="GO:0008239">
    <property type="term" value="F:dipeptidyl-peptidase activity"/>
    <property type="evidence" value="ECO:0007669"/>
    <property type="project" value="InterPro"/>
</dbReference>